<dbReference type="InterPro" id="IPR001584">
    <property type="entry name" value="Integrase_cat-core"/>
</dbReference>
<dbReference type="Pfam" id="PF13976">
    <property type="entry name" value="gag_pre-integrs"/>
    <property type="match status" value="1"/>
</dbReference>
<feature type="region of interest" description="Disordered" evidence="1">
    <location>
        <begin position="1"/>
        <end position="20"/>
    </location>
</feature>
<comment type="caution">
    <text evidence="3">The sequence shown here is derived from an EMBL/GenBank/DDBJ whole genome shotgun (WGS) entry which is preliminary data.</text>
</comment>
<dbReference type="PROSITE" id="PS50994">
    <property type="entry name" value="INTEGRASE"/>
    <property type="match status" value="1"/>
</dbReference>
<feature type="compositionally biased region" description="Low complexity" evidence="1">
    <location>
        <begin position="54"/>
        <end position="67"/>
    </location>
</feature>
<dbReference type="InterPro" id="IPR039537">
    <property type="entry name" value="Retrotran_Ty1/copia-like"/>
</dbReference>
<reference evidence="3 4" key="1">
    <citation type="journal article" date="2018" name="PLoS Genet.">
        <title>Population sequencing reveals clonal diversity and ancestral inbreeding in the grapevine cultivar Chardonnay.</title>
        <authorList>
            <person name="Roach M.J."/>
            <person name="Johnson D.L."/>
            <person name="Bohlmann J."/>
            <person name="van Vuuren H.J."/>
            <person name="Jones S.J."/>
            <person name="Pretorius I.S."/>
            <person name="Schmidt S.A."/>
            <person name="Borneman A.R."/>
        </authorList>
    </citation>
    <scope>NUCLEOTIDE SEQUENCE [LARGE SCALE GENOMIC DNA]</scope>
    <source>
        <strain evidence="4">cv. Chardonnay</strain>
        <tissue evidence="3">Leaf</tissue>
    </source>
</reference>
<dbReference type="PANTHER" id="PTHR42648:SF28">
    <property type="entry name" value="TRANSPOSON-ENCODED PROTEIN WITH RIBONUCLEASE H-LIKE AND RETROVIRUS ZINC FINGER-LIKE DOMAINS"/>
    <property type="match status" value="1"/>
</dbReference>
<name>A0A438J3B8_VITVI</name>
<dbReference type="Gene3D" id="3.30.420.10">
    <property type="entry name" value="Ribonuclease H-like superfamily/Ribonuclease H"/>
    <property type="match status" value="1"/>
</dbReference>
<dbReference type="PANTHER" id="PTHR42648">
    <property type="entry name" value="TRANSPOSASE, PUTATIVE-RELATED"/>
    <property type="match status" value="1"/>
</dbReference>
<dbReference type="InterPro" id="IPR025724">
    <property type="entry name" value="GAG-pre-integrase_dom"/>
</dbReference>
<dbReference type="InterPro" id="IPR036397">
    <property type="entry name" value="RNaseH_sf"/>
</dbReference>
<dbReference type="Pfam" id="PF00665">
    <property type="entry name" value="rve"/>
    <property type="match status" value="1"/>
</dbReference>
<dbReference type="GO" id="GO:0015074">
    <property type="term" value="P:DNA integration"/>
    <property type="evidence" value="ECO:0007669"/>
    <property type="project" value="InterPro"/>
</dbReference>
<organism evidence="3 4">
    <name type="scientific">Vitis vinifera</name>
    <name type="common">Grape</name>
    <dbReference type="NCBI Taxonomy" id="29760"/>
    <lineage>
        <taxon>Eukaryota</taxon>
        <taxon>Viridiplantae</taxon>
        <taxon>Streptophyta</taxon>
        <taxon>Embryophyta</taxon>
        <taxon>Tracheophyta</taxon>
        <taxon>Spermatophyta</taxon>
        <taxon>Magnoliopsida</taxon>
        <taxon>eudicotyledons</taxon>
        <taxon>Gunneridae</taxon>
        <taxon>Pentapetalae</taxon>
        <taxon>rosids</taxon>
        <taxon>Vitales</taxon>
        <taxon>Vitaceae</taxon>
        <taxon>Viteae</taxon>
        <taxon>Vitis</taxon>
    </lineage>
</organism>
<feature type="region of interest" description="Disordered" evidence="1">
    <location>
        <begin position="26"/>
        <end position="67"/>
    </location>
</feature>
<feature type="compositionally biased region" description="Basic and acidic residues" evidence="1">
    <location>
        <begin position="1"/>
        <end position="10"/>
    </location>
</feature>
<evidence type="ECO:0000256" key="1">
    <source>
        <dbReference type="SAM" id="MobiDB-lite"/>
    </source>
</evidence>
<sequence length="326" mass="36617">MKSPDAKVENSRALNTDLTGSNESLVIDQVSNMKKKPPHKNFGGFKQFKRKENSNQGTSNASASSNAAKSEKFKGKCNFCHKIGHKQANCFKFKNWLEKKKKCEIVVVVYLNANMIETNIVDVHANSWCLNLHHGSLCDSSSVNSVVGCKRARMNLSSSMLWHKRLGHISRQRLEILVKDGVLSNLDFSDFETCVVCLKGKMTVNTRTEKIDRCGSTLDLIHTDICGPLTPTALGGYKYFITFIDDFSRYGYVELIHEKSDSLNVFKAFKAKVELQLGKPIKVVKSDKSGEYYGRYDETGRNLGPFAKFLLECGIDARYSMPDTPQ</sequence>
<evidence type="ECO:0000259" key="2">
    <source>
        <dbReference type="PROSITE" id="PS50994"/>
    </source>
</evidence>
<dbReference type="GO" id="GO:0003676">
    <property type="term" value="F:nucleic acid binding"/>
    <property type="evidence" value="ECO:0007669"/>
    <property type="project" value="InterPro"/>
</dbReference>
<dbReference type="InterPro" id="IPR012337">
    <property type="entry name" value="RNaseH-like_sf"/>
</dbReference>
<dbReference type="Proteomes" id="UP000288805">
    <property type="component" value="Unassembled WGS sequence"/>
</dbReference>
<protein>
    <submittedName>
        <fullName evidence="3">Retrovirus-related Pol polyprotein from transposon TNT 1-94</fullName>
    </submittedName>
</protein>
<feature type="domain" description="Integrase catalytic" evidence="2">
    <location>
        <begin position="213"/>
        <end position="326"/>
    </location>
</feature>
<evidence type="ECO:0000313" key="3">
    <source>
        <dbReference type="EMBL" id="RVX03448.1"/>
    </source>
</evidence>
<dbReference type="AlphaFoldDB" id="A0A438J3B8"/>
<dbReference type="SUPFAM" id="SSF53098">
    <property type="entry name" value="Ribonuclease H-like"/>
    <property type="match status" value="1"/>
</dbReference>
<accession>A0A438J3B8</accession>
<evidence type="ECO:0000313" key="4">
    <source>
        <dbReference type="Proteomes" id="UP000288805"/>
    </source>
</evidence>
<dbReference type="EMBL" id="QGNW01000066">
    <property type="protein sequence ID" value="RVX03448.1"/>
    <property type="molecule type" value="Genomic_DNA"/>
</dbReference>
<gene>
    <name evidence="3" type="primary">POLX_2527</name>
    <name evidence="3" type="ORF">CK203_019810</name>
</gene>
<proteinExistence type="predicted"/>